<dbReference type="RefSeq" id="WP_149600730.1">
    <property type="nucleotide sequence ID" value="NZ_VTUU01000006.1"/>
</dbReference>
<keyword evidence="1" id="KW-0732">Signal</keyword>
<accession>A0A5B0VDM3</accession>
<feature type="chain" id="PRO_5023004369" description="DUF1425 domain-containing protein" evidence="1">
    <location>
        <begin position="22"/>
        <end position="152"/>
    </location>
</feature>
<sequence length="152" mass="17113">MTRILKSLTALAIGASLVAGCAPYRSADSTKLTERTAPVTMNSVVFTDYNLSRSWDGGIFGDKERYRLSLVQHGQRPTATGTTEVYAVLRNHTDYDYRIEARTQFFDQDGVPADVKPTWQRSTIPANSISTYRELSTSTQPLQYRVEIRELN</sequence>
<dbReference type="PROSITE" id="PS51257">
    <property type="entry name" value="PROKAR_LIPOPROTEIN"/>
    <property type="match status" value="1"/>
</dbReference>
<feature type="signal peptide" evidence="1">
    <location>
        <begin position="1"/>
        <end position="21"/>
    </location>
</feature>
<evidence type="ECO:0000313" key="2">
    <source>
        <dbReference type="EMBL" id="KAA1172770.1"/>
    </source>
</evidence>
<keyword evidence="3" id="KW-1185">Reference proteome</keyword>
<dbReference type="Gene3D" id="2.60.40.3230">
    <property type="match status" value="1"/>
</dbReference>
<organism evidence="2 3">
    <name type="scientific">Marinobacter salinexigens</name>
    <dbReference type="NCBI Taxonomy" id="2919747"/>
    <lineage>
        <taxon>Bacteria</taxon>
        <taxon>Pseudomonadati</taxon>
        <taxon>Pseudomonadota</taxon>
        <taxon>Gammaproteobacteria</taxon>
        <taxon>Pseudomonadales</taxon>
        <taxon>Marinobacteraceae</taxon>
        <taxon>Marinobacter</taxon>
    </lineage>
</organism>
<evidence type="ECO:0000313" key="3">
    <source>
        <dbReference type="Proteomes" id="UP000323161"/>
    </source>
</evidence>
<protein>
    <recommendedName>
        <fullName evidence="4">DUF1425 domain-containing protein</fullName>
    </recommendedName>
</protein>
<dbReference type="EMBL" id="VTUU01000006">
    <property type="protein sequence ID" value="KAA1172770.1"/>
    <property type="molecule type" value="Genomic_DNA"/>
</dbReference>
<gene>
    <name evidence="2" type="ORF">FWJ25_13210</name>
</gene>
<name>A0A5B0VDM3_9GAMM</name>
<dbReference type="Proteomes" id="UP000323161">
    <property type="component" value="Unassembled WGS sequence"/>
</dbReference>
<evidence type="ECO:0000256" key="1">
    <source>
        <dbReference type="SAM" id="SignalP"/>
    </source>
</evidence>
<dbReference type="InterPro" id="IPR038483">
    <property type="entry name" value="YcfL-like_sf"/>
</dbReference>
<dbReference type="AlphaFoldDB" id="A0A5B0VDM3"/>
<evidence type="ECO:0008006" key="4">
    <source>
        <dbReference type="Google" id="ProtNLM"/>
    </source>
</evidence>
<dbReference type="CDD" id="cd09030">
    <property type="entry name" value="DUF1425"/>
    <property type="match status" value="1"/>
</dbReference>
<proteinExistence type="predicted"/>
<comment type="caution">
    <text evidence="2">The sequence shown here is derived from an EMBL/GenBank/DDBJ whole genome shotgun (WGS) entry which is preliminary data.</text>
</comment>
<dbReference type="InterPro" id="IPR010824">
    <property type="entry name" value="DUF1425"/>
</dbReference>
<reference evidence="2 3" key="1">
    <citation type="submission" date="2019-08" db="EMBL/GenBank/DDBJ databases">
        <title>Marinobacter ZYF650 sp. nov., a marine bacterium isolated from seawater of the Mariana trench.</title>
        <authorList>
            <person name="Ahmad W."/>
        </authorList>
    </citation>
    <scope>NUCLEOTIDE SEQUENCE [LARGE SCALE GENOMIC DNA]</scope>
    <source>
        <strain evidence="2 3">ZYF650</strain>
    </source>
</reference>